<reference evidence="2" key="1">
    <citation type="journal article" date="2019" name="Int. J. Syst. Evol. Microbiol.">
        <title>The Global Catalogue of Microorganisms (GCM) 10K type strain sequencing project: providing services to taxonomists for standard genome sequencing and annotation.</title>
        <authorList>
            <consortium name="The Broad Institute Genomics Platform"/>
            <consortium name="The Broad Institute Genome Sequencing Center for Infectious Disease"/>
            <person name="Wu L."/>
            <person name="Ma J."/>
        </authorList>
    </citation>
    <scope>NUCLEOTIDE SEQUENCE [LARGE SCALE GENOMIC DNA]</scope>
    <source>
        <strain evidence="2">JCM 18274</strain>
    </source>
</reference>
<dbReference type="EMBL" id="BAABJH010000001">
    <property type="protein sequence ID" value="GAA4891028.1"/>
    <property type="molecule type" value="Genomic_DNA"/>
</dbReference>
<proteinExistence type="predicted"/>
<evidence type="ECO:0000313" key="2">
    <source>
        <dbReference type="Proteomes" id="UP001500433"/>
    </source>
</evidence>
<comment type="caution">
    <text evidence="1">The sequence shown here is derived from an EMBL/GenBank/DDBJ whole genome shotgun (WGS) entry which is preliminary data.</text>
</comment>
<protein>
    <submittedName>
        <fullName evidence="1">Uncharacterized protein</fullName>
    </submittedName>
</protein>
<evidence type="ECO:0000313" key="1">
    <source>
        <dbReference type="EMBL" id="GAA4891028.1"/>
    </source>
</evidence>
<dbReference type="Proteomes" id="UP001500433">
    <property type="component" value="Unassembled WGS sequence"/>
</dbReference>
<gene>
    <name evidence="1" type="ORF">GCM10023311_14170</name>
</gene>
<name>A0ABP9F0T9_9FLAO</name>
<sequence length="66" mass="7929">MTEKYINPISKALREVDDYRYPLDYYKSFAWDGLRFWDANNLLSMEMDSIYNGYRSIVIENTTLCD</sequence>
<organism evidence="1 2">
    <name type="scientific">Flaviramulus aquimarinus</name>
    <dbReference type="NCBI Taxonomy" id="1170456"/>
    <lineage>
        <taxon>Bacteria</taxon>
        <taxon>Pseudomonadati</taxon>
        <taxon>Bacteroidota</taxon>
        <taxon>Flavobacteriia</taxon>
        <taxon>Flavobacteriales</taxon>
        <taxon>Flavobacteriaceae</taxon>
        <taxon>Flaviramulus</taxon>
    </lineage>
</organism>
<dbReference type="RefSeq" id="WP_345273400.1">
    <property type="nucleotide sequence ID" value="NZ_BAABJH010000001.1"/>
</dbReference>
<accession>A0ABP9F0T9</accession>
<keyword evidence="2" id="KW-1185">Reference proteome</keyword>